<evidence type="ECO:0000256" key="1">
    <source>
        <dbReference type="SAM" id="Phobius"/>
    </source>
</evidence>
<reference evidence="3" key="1">
    <citation type="journal article" date="2013" name="Stand. Genomic Sci.">
        <title>Complete genome sequence of the halophilic bacterium Spirochaeta africana type strain (Z-7692(T)) from the alkaline Lake Magadi in the East African Rift.</title>
        <authorList>
            <person name="Liolos K."/>
            <person name="Abt B."/>
            <person name="Scheuner C."/>
            <person name="Teshima H."/>
            <person name="Held B."/>
            <person name="Lapidus A."/>
            <person name="Nolan M."/>
            <person name="Lucas S."/>
            <person name="Deshpande S."/>
            <person name="Cheng J.F."/>
            <person name="Tapia R."/>
            <person name="Goodwin L.A."/>
            <person name="Pitluck S."/>
            <person name="Pagani I."/>
            <person name="Ivanova N."/>
            <person name="Mavromatis K."/>
            <person name="Mikhailova N."/>
            <person name="Huntemann M."/>
            <person name="Pati A."/>
            <person name="Chen A."/>
            <person name="Palaniappan K."/>
            <person name="Land M."/>
            <person name="Rohde M."/>
            <person name="Tindall B.J."/>
            <person name="Detter J.C."/>
            <person name="Goker M."/>
            <person name="Bristow J."/>
            <person name="Eisen J.A."/>
            <person name="Markowitz V."/>
            <person name="Hugenholtz P."/>
            <person name="Woyke T."/>
            <person name="Klenk H.P."/>
            <person name="Kyrpides N.C."/>
        </authorList>
    </citation>
    <scope>NUCLEOTIDE SEQUENCE</scope>
    <source>
        <strain evidence="3">ATCC 700263 / DSM 8902 / Z-7692</strain>
    </source>
</reference>
<dbReference type="STRING" id="889378.Spiaf_2011"/>
<protein>
    <submittedName>
        <fullName evidence="2">Putative membrane protein</fullName>
    </submittedName>
</protein>
<accession>H9UKL8</accession>
<dbReference type="KEGG" id="sfc:Spiaf_2011"/>
<keyword evidence="1" id="KW-0472">Membrane</keyword>
<dbReference type="EMBL" id="CP003282">
    <property type="protein sequence ID" value="AFG38061.1"/>
    <property type="molecule type" value="Genomic_DNA"/>
</dbReference>
<feature type="transmembrane region" description="Helical" evidence="1">
    <location>
        <begin position="83"/>
        <end position="106"/>
    </location>
</feature>
<feature type="transmembrane region" description="Helical" evidence="1">
    <location>
        <begin position="253"/>
        <end position="274"/>
    </location>
</feature>
<keyword evidence="1" id="KW-1133">Transmembrane helix</keyword>
<organism evidence="2 3">
    <name type="scientific">Spirochaeta africana (strain ATCC 700263 / DSM 8902 / Z-7692)</name>
    <dbReference type="NCBI Taxonomy" id="889378"/>
    <lineage>
        <taxon>Bacteria</taxon>
        <taxon>Pseudomonadati</taxon>
        <taxon>Spirochaetota</taxon>
        <taxon>Spirochaetia</taxon>
        <taxon>Spirochaetales</taxon>
        <taxon>Spirochaetaceae</taxon>
        <taxon>Spirochaeta</taxon>
    </lineage>
</organism>
<feature type="transmembrane region" description="Helical" evidence="1">
    <location>
        <begin position="59"/>
        <end position="77"/>
    </location>
</feature>
<keyword evidence="3" id="KW-1185">Reference proteome</keyword>
<evidence type="ECO:0000313" key="2">
    <source>
        <dbReference type="EMBL" id="AFG38061.1"/>
    </source>
</evidence>
<gene>
    <name evidence="2" type="ordered locus">Spiaf_2011</name>
</gene>
<feature type="transmembrane region" description="Helical" evidence="1">
    <location>
        <begin position="118"/>
        <end position="136"/>
    </location>
</feature>
<dbReference type="HOGENOM" id="CLU_055621_2_1_12"/>
<feature type="transmembrane region" description="Helical" evidence="1">
    <location>
        <begin position="15"/>
        <end position="38"/>
    </location>
</feature>
<dbReference type="AlphaFoldDB" id="H9UKL8"/>
<name>H9UKL8_SPIAZ</name>
<dbReference type="Proteomes" id="UP000007383">
    <property type="component" value="Chromosome"/>
</dbReference>
<proteinExistence type="predicted"/>
<sequence>MHKQPLSVLVLLKGMAIGVANIIPGVSGGTIAVITGLYDELMEAFGAFFSSEGGWRRNLLFLLPVILGVVIGSVAFARVIGGLLAAVPVQTNLFFIGLIVGSMPYLAGKARSEAFSPWCIAAFAVGIGLVLWMGLAERPTASPPITELSLLAFGAMFAASIVASFALVVPGISGSFVLLLLGMYTTMQTAFGTMNWPLVAVFVFGHIFGIVLVARFITYLLQRFHSPTYFAIIGLVLGSIVSLWEPIPLDMTGLTGAVAALLGAVLSAVLGTGTKERLVARLGKGRRRER</sequence>
<dbReference type="PANTHER" id="PTHR37308">
    <property type="entry name" value="INTEGRAL MEMBRANE PROTEIN"/>
    <property type="match status" value="1"/>
</dbReference>
<feature type="transmembrane region" description="Helical" evidence="1">
    <location>
        <begin position="148"/>
        <end position="169"/>
    </location>
</feature>
<dbReference type="PANTHER" id="PTHR37308:SF1">
    <property type="entry name" value="POLYPRENYL-PHOSPHATE TRANSPORTER"/>
    <property type="match status" value="1"/>
</dbReference>
<dbReference type="OrthoDB" id="9793746at2"/>
<dbReference type="InterPro" id="IPR007163">
    <property type="entry name" value="VCA0040-like"/>
</dbReference>
<evidence type="ECO:0000313" key="3">
    <source>
        <dbReference type="Proteomes" id="UP000007383"/>
    </source>
</evidence>
<feature type="transmembrane region" description="Helical" evidence="1">
    <location>
        <begin position="200"/>
        <end position="221"/>
    </location>
</feature>
<dbReference type="PATRIC" id="fig|889378.3.peg.1997"/>
<dbReference type="RefSeq" id="WP_014456044.1">
    <property type="nucleotide sequence ID" value="NC_017098.1"/>
</dbReference>
<dbReference type="eggNOG" id="COG2035">
    <property type="taxonomic scope" value="Bacteria"/>
</dbReference>
<keyword evidence="1" id="KW-0812">Transmembrane</keyword>
<dbReference type="Pfam" id="PF04018">
    <property type="entry name" value="VCA0040-like"/>
    <property type="match status" value="1"/>
</dbReference>